<protein>
    <submittedName>
        <fullName evidence="2">Uncharacterized protein</fullName>
    </submittedName>
</protein>
<proteinExistence type="predicted"/>
<dbReference type="GeneID" id="30998058"/>
<dbReference type="Proteomes" id="UP000095085">
    <property type="component" value="Unassembled WGS sequence"/>
</dbReference>
<evidence type="ECO:0000313" key="3">
    <source>
        <dbReference type="Proteomes" id="UP000095085"/>
    </source>
</evidence>
<dbReference type="AlphaFoldDB" id="A0A1E4RKG5"/>
<name>A0A1E4RKG5_9ASCO</name>
<feature type="region of interest" description="Disordered" evidence="1">
    <location>
        <begin position="252"/>
        <end position="279"/>
    </location>
</feature>
<organism evidence="2 3">
    <name type="scientific">Hyphopichia burtonii NRRL Y-1933</name>
    <dbReference type="NCBI Taxonomy" id="984485"/>
    <lineage>
        <taxon>Eukaryota</taxon>
        <taxon>Fungi</taxon>
        <taxon>Dikarya</taxon>
        <taxon>Ascomycota</taxon>
        <taxon>Saccharomycotina</taxon>
        <taxon>Pichiomycetes</taxon>
        <taxon>Debaryomycetaceae</taxon>
        <taxon>Hyphopichia</taxon>
    </lineage>
</organism>
<dbReference type="RefSeq" id="XP_020076835.1">
    <property type="nucleotide sequence ID" value="XM_020223509.1"/>
</dbReference>
<gene>
    <name evidence="2" type="ORF">HYPBUDRAFT_5607</name>
</gene>
<evidence type="ECO:0000256" key="1">
    <source>
        <dbReference type="SAM" id="MobiDB-lite"/>
    </source>
</evidence>
<dbReference type="EMBL" id="KV454540">
    <property type="protein sequence ID" value="ODV67768.1"/>
    <property type="molecule type" value="Genomic_DNA"/>
</dbReference>
<accession>A0A1E4RKG5</accession>
<keyword evidence="3" id="KW-1185">Reference proteome</keyword>
<sequence>MDIRKLSKQNIDILQNFIVEVEKKSFGMNKSQILTTSPPHSACSVSLDYDDILNQRFNKYKACLSQPFYIDEFYGSAKRRKEWVVVKLVPSNDPTNSKTLSINTIKLIRTFNMDYKLLFDDSSYFTITSNGTKKLFYFNEPSLSDDKLFIEFSPLLSSGDSDTEINIQTYSAQFSAMSLDSSMGPKVFIEQTNTAFDGNQKEDIEMEDVICQSLVPQETGETLQSIIFLSTGNSNKELKSELRNRIMEEDTLLSPESEDMESKNEIRASSIKLGAKNEL</sequence>
<evidence type="ECO:0000313" key="2">
    <source>
        <dbReference type="EMBL" id="ODV67768.1"/>
    </source>
</evidence>
<reference evidence="3" key="1">
    <citation type="submission" date="2016-05" db="EMBL/GenBank/DDBJ databases">
        <title>Comparative genomics of biotechnologically important yeasts.</title>
        <authorList>
            <consortium name="DOE Joint Genome Institute"/>
            <person name="Riley R."/>
            <person name="Haridas S."/>
            <person name="Wolfe K.H."/>
            <person name="Lopes M.R."/>
            <person name="Hittinger C.T."/>
            <person name="Goker M."/>
            <person name="Salamov A."/>
            <person name="Wisecaver J."/>
            <person name="Long T.M."/>
            <person name="Aerts A.L."/>
            <person name="Barry K."/>
            <person name="Choi C."/>
            <person name="Clum A."/>
            <person name="Coughlan A.Y."/>
            <person name="Deshpande S."/>
            <person name="Douglass A.P."/>
            <person name="Hanson S.J."/>
            <person name="Klenk H.-P."/>
            <person name="Labutti K."/>
            <person name="Lapidus A."/>
            <person name="Lindquist E."/>
            <person name="Lipzen A."/>
            <person name="Meier-Kolthoff J.P."/>
            <person name="Ohm R.A."/>
            <person name="Otillar R.P."/>
            <person name="Pangilinan J."/>
            <person name="Peng Y."/>
            <person name="Rokas A."/>
            <person name="Rosa C.A."/>
            <person name="Scheuner C."/>
            <person name="Sibirny A.A."/>
            <person name="Slot J.C."/>
            <person name="Stielow J.B."/>
            <person name="Sun H."/>
            <person name="Kurtzman C.P."/>
            <person name="Blackwell M."/>
            <person name="Grigoriev I.V."/>
            <person name="Jeffries T.W."/>
        </authorList>
    </citation>
    <scope>NUCLEOTIDE SEQUENCE [LARGE SCALE GENOMIC DNA]</scope>
    <source>
        <strain evidence="3">NRRL Y-1933</strain>
    </source>
</reference>